<dbReference type="EC" id="4.1.3.17" evidence="10"/>
<evidence type="ECO:0000256" key="3">
    <source>
        <dbReference type="ARBA" id="ARBA00008621"/>
    </source>
</evidence>
<accession>A7HQM5</accession>
<dbReference type="eggNOG" id="COG0684">
    <property type="taxonomic scope" value="Bacteria"/>
</dbReference>
<dbReference type="InterPro" id="IPR036704">
    <property type="entry name" value="RraA/RraA-like_sf"/>
</dbReference>
<dbReference type="GO" id="GO:0051252">
    <property type="term" value="P:regulation of RNA metabolic process"/>
    <property type="evidence" value="ECO:0007669"/>
    <property type="project" value="InterPro"/>
</dbReference>
<evidence type="ECO:0000256" key="7">
    <source>
        <dbReference type="ARBA" id="ARBA00025046"/>
    </source>
</evidence>
<evidence type="ECO:0000313" key="11">
    <source>
        <dbReference type="EMBL" id="ABS62208.1"/>
    </source>
</evidence>
<comment type="catalytic activity">
    <reaction evidence="1 10">
        <text>4-hydroxy-4-methyl-2-oxoglutarate = 2 pyruvate</text>
        <dbReference type="Rhea" id="RHEA:22748"/>
        <dbReference type="ChEBI" id="CHEBI:15361"/>
        <dbReference type="ChEBI" id="CHEBI:58276"/>
        <dbReference type="EC" id="4.1.3.17"/>
    </reaction>
</comment>
<dbReference type="EC" id="4.1.1.112" evidence="10"/>
<dbReference type="KEGG" id="pla:Plav_0585"/>
<feature type="binding site" evidence="9">
    <location>
        <begin position="79"/>
        <end position="82"/>
    </location>
    <ligand>
        <name>substrate</name>
    </ligand>
</feature>
<evidence type="ECO:0000256" key="9">
    <source>
        <dbReference type="PIRSR" id="PIRSR605493-1"/>
    </source>
</evidence>
<feature type="binding site" evidence="9">
    <location>
        <position position="102"/>
    </location>
    <ligand>
        <name>Mg(2+)</name>
        <dbReference type="ChEBI" id="CHEBI:18420"/>
    </ligand>
</feature>
<evidence type="ECO:0000256" key="2">
    <source>
        <dbReference type="ARBA" id="ARBA00001968"/>
    </source>
</evidence>
<dbReference type="STRING" id="402881.Plav_0585"/>
<dbReference type="Pfam" id="PF03737">
    <property type="entry name" value="RraA-like"/>
    <property type="match status" value="1"/>
</dbReference>
<dbReference type="NCBIfam" id="TIGR01935">
    <property type="entry name" value="NOT-MenG"/>
    <property type="match status" value="1"/>
</dbReference>
<dbReference type="GO" id="GO:0008428">
    <property type="term" value="F:ribonuclease inhibitor activity"/>
    <property type="evidence" value="ECO:0007669"/>
    <property type="project" value="InterPro"/>
</dbReference>
<proteinExistence type="inferred from homology"/>
<dbReference type="OrthoDB" id="9812532at2"/>
<protein>
    <recommendedName>
        <fullName evidence="10">4-hydroxy-4-methyl-2-oxoglutarate aldolase</fullName>
        <shortName evidence="10">HMG aldolase</shortName>
        <ecNumber evidence="10">4.1.1.112</ecNumber>
        <ecNumber evidence="10">4.1.3.17</ecNumber>
    </recommendedName>
    <alternativeName>
        <fullName evidence="10">Oxaloacetate decarboxylase</fullName>
    </alternativeName>
</protein>
<comment type="cofactor">
    <cofactor evidence="9">
        <name>Mg(2+)</name>
        <dbReference type="ChEBI" id="CHEBI:18420"/>
    </cofactor>
</comment>
<sequence>MTKSSSPATTDLSDAHPALVRHAAPVFRDYGGRLAFSGPVATLHAPGDNSKVREAVETKGEGRVLVVDGEGLMDCALFGGNLGKLAEENGWAGVVVNGCVRDTAELALCAIGVKALAAHPKRSEKRGLGEKDVVLNFAGLTIAPGEWLYADGDGIIVSAEKIG</sequence>
<keyword evidence="9" id="KW-0460">Magnesium</keyword>
<comment type="function">
    <text evidence="7 10">Catalyzes the aldol cleavage of 4-hydroxy-4-methyl-2-oxoglutarate (HMG) into 2 molecules of pyruvate. Also contains a secondary oxaloacetate (OAA) decarboxylase activity due to the common pyruvate enolate transition state formed following C-C bond cleavage in the retro-aldol and decarboxylation reactions.</text>
</comment>
<reference evidence="11 12" key="1">
    <citation type="journal article" date="2011" name="Stand. Genomic Sci.">
        <title>Complete genome sequence of Parvibaculum lavamentivorans type strain (DS-1(T)).</title>
        <authorList>
            <person name="Schleheck D."/>
            <person name="Weiss M."/>
            <person name="Pitluck S."/>
            <person name="Bruce D."/>
            <person name="Land M.L."/>
            <person name="Han S."/>
            <person name="Saunders E."/>
            <person name="Tapia R."/>
            <person name="Detter C."/>
            <person name="Brettin T."/>
            <person name="Han J."/>
            <person name="Woyke T."/>
            <person name="Goodwin L."/>
            <person name="Pennacchio L."/>
            <person name="Nolan M."/>
            <person name="Cook A.M."/>
            <person name="Kjelleberg S."/>
            <person name="Thomas T."/>
        </authorList>
    </citation>
    <scope>NUCLEOTIDE SEQUENCE [LARGE SCALE GENOMIC DNA]</scope>
    <source>
        <strain evidence="12">DS-1 / DSM 13023 / NCIMB 13966</strain>
    </source>
</reference>
<comment type="subunit">
    <text evidence="4 10">Homotrimer.</text>
</comment>
<name>A7HQM5_PARL1</name>
<dbReference type="GO" id="GO:0046872">
    <property type="term" value="F:metal ion binding"/>
    <property type="evidence" value="ECO:0007669"/>
    <property type="project" value="UniProtKB-KW"/>
</dbReference>
<dbReference type="SUPFAM" id="SSF89562">
    <property type="entry name" value="RraA-like"/>
    <property type="match status" value="1"/>
</dbReference>
<gene>
    <name evidence="11" type="ordered locus">Plav_0585</name>
</gene>
<dbReference type="InterPro" id="IPR010203">
    <property type="entry name" value="RraA"/>
</dbReference>
<evidence type="ECO:0000313" key="12">
    <source>
        <dbReference type="Proteomes" id="UP000006377"/>
    </source>
</evidence>
<feature type="binding site" evidence="9">
    <location>
        <position position="101"/>
    </location>
    <ligand>
        <name>substrate</name>
    </ligand>
</feature>
<evidence type="ECO:0000256" key="10">
    <source>
        <dbReference type="RuleBase" id="RU004338"/>
    </source>
</evidence>
<dbReference type="PANTHER" id="PTHR33254:SF4">
    <property type="entry name" value="4-HYDROXY-4-METHYL-2-OXOGLUTARATE ALDOLASE 3-RELATED"/>
    <property type="match status" value="1"/>
</dbReference>
<evidence type="ECO:0000256" key="8">
    <source>
        <dbReference type="ARBA" id="ARBA00047973"/>
    </source>
</evidence>
<dbReference type="PANTHER" id="PTHR33254">
    <property type="entry name" value="4-HYDROXY-4-METHYL-2-OXOGLUTARATE ALDOLASE 3-RELATED"/>
    <property type="match status" value="1"/>
</dbReference>
<keyword evidence="5 9" id="KW-0479">Metal-binding</keyword>
<dbReference type="InterPro" id="IPR005493">
    <property type="entry name" value="RraA/RraA-like"/>
</dbReference>
<dbReference type="AlphaFoldDB" id="A7HQM5"/>
<dbReference type="GO" id="GO:0047443">
    <property type="term" value="F:4-hydroxy-4-methyl-2-oxoglutarate aldolase activity"/>
    <property type="evidence" value="ECO:0007669"/>
    <property type="project" value="UniProtKB-EC"/>
</dbReference>
<dbReference type="NCBIfam" id="NF006875">
    <property type="entry name" value="PRK09372.1"/>
    <property type="match status" value="1"/>
</dbReference>
<evidence type="ECO:0000256" key="1">
    <source>
        <dbReference type="ARBA" id="ARBA00001342"/>
    </source>
</evidence>
<organism evidence="11 12">
    <name type="scientific">Parvibaculum lavamentivorans (strain DS-1 / DSM 13023 / NCIMB 13966)</name>
    <dbReference type="NCBI Taxonomy" id="402881"/>
    <lineage>
        <taxon>Bacteria</taxon>
        <taxon>Pseudomonadati</taxon>
        <taxon>Pseudomonadota</taxon>
        <taxon>Alphaproteobacteria</taxon>
        <taxon>Hyphomicrobiales</taxon>
        <taxon>Parvibaculaceae</taxon>
        <taxon>Parvibaculum</taxon>
    </lineage>
</organism>
<comment type="cofactor">
    <cofactor evidence="2 10">
        <name>a divalent metal cation</name>
        <dbReference type="ChEBI" id="CHEBI:60240"/>
    </cofactor>
</comment>
<dbReference type="Proteomes" id="UP000006377">
    <property type="component" value="Chromosome"/>
</dbReference>
<comment type="catalytic activity">
    <reaction evidence="8 10">
        <text>oxaloacetate + H(+) = pyruvate + CO2</text>
        <dbReference type="Rhea" id="RHEA:15641"/>
        <dbReference type="ChEBI" id="CHEBI:15361"/>
        <dbReference type="ChEBI" id="CHEBI:15378"/>
        <dbReference type="ChEBI" id="CHEBI:16452"/>
        <dbReference type="ChEBI" id="CHEBI:16526"/>
        <dbReference type="EC" id="4.1.1.112"/>
    </reaction>
</comment>
<dbReference type="RefSeq" id="WP_011995499.1">
    <property type="nucleotide sequence ID" value="NC_009719.1"/>
</dbReference>
<keyword evidence="12" id="KW-1185">Reference proteome</keyword>
<keyword evidence="6 10" id="KW-0456">Lyase</keyword>
<dbReference type="CDD" id="cd16841">
    <property type="entry name" value="RraA_family"/>
    <property type="match status" value="1"/>
</dbReference>
<dbReference type="Gene3D" id="3.50.30.40">
    <property type="entry name" value="Ribonuclease E inhibitor RraA/RraA-like"/>
    <property type="match status" value="1"/>
</dbReference>
<evidence type="ECO:0000256" key="4">
    <source>
        <dbReference type="ARBA" id="ARBA00011233"/>
    </source>
</evidence>
<evidence type="ECO:0000256" key="6">
    <source>
        <dbReference type="ARBA" id="ARBA00023239"/>
    </source>
</evidence>
<evidence type="ECO:0000256" key="5">
    <source>
        <dbReference type="ARBA" id="ARBA00022723"/>
    </source>
</evidence>
<dbReference type="GO" id="GO:0008948">
    <property type="term" value="F:oxaloacetate decarboxylase activity"/>
    <property type="evidence" value="ECO:0007669"/>
    <property type="project" value="UniProtKB-EC"/>
</dbReference>
<dbReference type="HOGENOM" id="CLU_072626_4_0_5"/>
<dbReference type="EMBL" id="CP000774">
    <property type="protein sequence ID" value="ABS62208.1"/>
    <property type="molecule type" value="Genomic_DNA"/>
</dbReference>
<comment type="similarity">
    <text evidence="3 10">Belongs to the class II aldolase/RraA-like family.</text>
</comment>